<comment type="caution">
    <text evidence="2">The sequence shown here is derived from an EMBL/GenBank/DDBJ whole genome shotgun (WGS) entry which is preliminary data.</text>
</comment>
<feature type="domain" description="Insertion element IS402-like" evidence="1">
    <location>
        <begin position="32"/>
        <end position="93"/>
    </location>
</feature>
<dbReference type="RefSeq" id="WP_073601544.1">
    <property type="nucleotide sequence ID" value="NZ_MRCB01000044.1"/>
</dbReference>
<dbReference type="Pfam" id="PF13340">
    <property type="entry name" value="DUF4096"/>
    <property type="match status" value="1"/>
</dbReference>
<dbReference type="EMBL" id="MRCB01000044">
    <property type="protein sequence ID" value="OKH18983.1"/>
    <property type="molecule type" value="Genomic_DNA"/>
</dbReference>
<dbReference type="STRING" id="1921803.NIES593_21505"/>
<gene>
    <name evidence="2" type="ORF">NIES593_21505</name>
</gene>
<dbReference type="Proteomes" id="UP000186868">
    <property type="component" value="Unassembled WGS sequence"/>
</dbReference>
<name>A0A1U7H815_9CYAN</name>
<protein>
    <recommendedName>
        <fullName evidence="1">Insertion element IS402-like domain-containing protein</fullName>
    </recommendedName>
</protein>
<evidence type="ECO:0000313" key="2">
    <source>
        <dbReference type="EMBL" id="OKH18983.1"/>
    </source>
</evidence>
<dbReference type="OrthoDB" id="531765at2"/>
<keyword evidence="3" id="KW-1185">Reference proteome</keyword>
<accession>A0A1U7H815</accession>
<dbReference type="InterPro" id="IPR025161">
    <property type="entry name" value="IS402-like_dom"/>
</dbReference>
<proteinExistence type="predicted"/>
<organism evidence="2 3">
    <name type="scientific">Hydrococcus rivularis NIES-593</name>
    <dbReference type="NCBI Taxonomy" id="1921803"/>
    <lineage>
        <taxon>Bacteria</taxon>
        <taxon>Bacillati</taxon>
        <taxon>Cyanobacteriota</taxon>
        <taxon>Cyanophyceae</taxon>
        <taxon>Pleurocapsales</taxon>
        <taxon>Hydrococcaceae</taxon>
        <taxon>Hydrococcus</taxon>
    </lineage>
</organism>
<sequence length="95" mass="11101">MELLLELLHNDCLQKSQQPSRKRSLSAYITELTLKQYELLGSLLLPEAATDRPRTVDLMSVIQKILFILVNGCAWRLLPKEYSPDSTVYYYYNYL</sequence>
<evidence type="ECO:0000259" key="1">
    <source>
        <dbReference type="Pfam" id="PF13340"/>
    </source>
</evidence>
<dbReference type="AlphaFoldDB" id="A0A1U7H815"/>
<reference evidence="2 3" key="1">
    <citation type="submission" date="2016-11" db="EMBL/GenBank/DDBJ databases">
        <title>Draft Genome Sequences of Nine Cyanobacterial Strains from Diverse Habitats.</title>
        <authorList>
            <person name="Zhu T."/>
            <person name="Hou S."/>
            <person name="Lu X."/>
            <person name="Hess W.R."/>
        </authorList>
    </citation>
    <scope>NUCLEOTIDE SEQUENCE [LARGE SCALE GENOMIC DNA]</scope>
    <source>
        <strain evidence="2 3">NIES-593</strain>
    </source>
</reference>
<evidence type="ECO:0000313" key="3">
    <source>
        <dbReference type="Proteomes" id="UP000186868"/>
    </source>
</evidence>